<dbReference type="PANTHER" id="PTHR23416">
    <property type="entry name" value="SIALIC ACID SYNTHASE-RELATED"/>
    <property type="match status" value="1"/>
</dbReference>
<comment type="similarity">
    <text evidence="1">Belongs to the transferase hexapeptide repeat family.</text>
</comment>
<evidence type="ECO:0000256" key="4">
    <source>
        <dbReference type="SAM" id="MobiDB-lite"/>
    </source>
</evidence>
<feature type="region of interest" description="Disordered" evidence="4">
    <location>
        <begin position="187"/>
        <end position="211"/>
    </location>
</feature>
<evidence type="ECO:0000256" key="2">
    <source>
        <dbReference type="ARBA" id="ARBA00022679"/>
    </source>
</evidence>
<evidence type="ECO:0000313" key="6">
    <source>
        <dbReference type="Proteomes" id="UP001142153"/>
    </source>
</evidence>
<proteinExistence type="inferred from homology"/>
<accession>A0ABT4PRV2</accession>
<dbReference type="CDD" id="cd05825">
    <property type="entry name" value="LbH_wcaF_like"/>
    <property type="match status" value="1"/>
</dbReference>
<reference evidence="5" key="1">
    <citation type="submission" date="2022-12" db="EMBL/GenBank/DDBJ databases">
        <authorList>
            <person name="Deng Y."/>
            <person name="Zhang Y.-Q."/>
        </authorList>
    </citation>
    <scope>NUCLEOTIDE SEQUENCE</scope>
    <source>
        <strain evidence="5">CPCC 205372</strain>
    </source>
</reference>
<dbReference type="SUPFAM" id="SSF51161">
    <property type="entry name" value="Trimeric LpxA-like enzymes"/>
    <property type="match status" value="1"/>
</dbReference>
<dbReference type="Pfam" id="PF14602">
    <property type="entry name" value="Hexapep_2"/>
    <property type="match status" value="1"/>
</dbReference>
<evidence type="ECO:0000256" key="1">
    <source>
        <dbReference type="ARBA" id="ARBA00007274"/>
    </source>
</evidence>
<comment type="caution">
    <text evidence="5">The sequence shown here is derived from an EMBL/GenBank/DDBJ whole genome shotgun (WGS) entry which is preliminary data.</text>
</comment>
<dbReference type="EMBL" id="JAPZPY010000003">
    <property type="protein sequence ID" value="MCZ8379288.1"/>
    <property type="molecule type" value="Genomic_DNA"/>
</dbReference>
<dbReference type="InterPro" id="IPR001451">
    <property type="entry name" value="Hexapep"/>
</dbReference>
<gene>
    <name evidence="5" type="ORF">O6P37_10470</name>
</gene>
<evidence type="ECO:0000313" key="5">
    <source>
        <dbReference type="EMBL" id="MCZ8379288.1"/>
    </source>
</evidence>
<dbReference type="InterPro" id="IPR011004">
    <property type="entry name" value="Trimer_LpxA-like_sf"/>
</dbReference>
<dbReference type="Proteomes" id="UP001142153">
    <property type="component" value="Unassembled WGS sequence"/>
</dbReference>
<keyword evidence="6" id="KW-1185">Reference proteome</keyword>
<sequence length="211" mass="22699">MSPGDEHPRTVGRFDLASFTGDGYVKGRHISLQVLWMVASGVLTTRWWCPNSIRVGILRAFGADIGKGARIRHDVKIHWPWKLTIGEHSWVGERTWILNLEPVTIGANTVVSQGVFLCTGSHDQKSPTFEFDNGPIHIGDSAWVAAQATILRGVTIGDNATVGATALVTADVPPAATVLAPRAQLHDTAPATSDPQHTRPACDSAPGMRLQ</sequence>
<dbReference type="InterPro" id="IPR018357">
    <property type="entry name" value="Hexapep_transf_CS"/>
</dbReference>
<dbReference type="Pfam" id="PF00132">
    <property type="entry name" value="Hexapep"/>
    <property type="match status" value="1"/>
</dbReference>
<keyword evidence="2" id="KW-0808">Transferase</keyword>
<name>A0ABT4PRV2_9MYCO</name>
<dbReference type="PANTHER" id="PTHR23416:SF23">
    <property type="entry name" value="ACETYLTRANSFERASE C18B11.09C-RELATED"/>
    <property type="match status" value="1"/>
</dbReference>
<dbReference type="PROSITE" id="PS00101">
    <property type="entry name" value="HEXAPEP_TRANSFERASES"/>
    <property type="match status" value="1"/>
</dbReference>
<keyword evidence="3" id="KW-0677">Repeat</keyword>
<protein>
    <submittedName>
        <fullName evidence="5">DapH/DapD/GlmU-related protein</fullName>
    </submittedName>
</protein>
<dbReference type="Gene3D" id="2.160.10.10">
    <property type="entry name" value="Hexapeptide repeat proteins"/>
    <property type="match status" value="1"/>
</dbReference>
<organism evidence="5 6">
    <name type="scientific">Mycobacterium hippophais</name>
    <dbReference type="NCBI Taxonomy" id="3016340"/>
    <lineage>
        <taxon>Bacteria</taxon>
        <taxon>Bacillati</taxon>
        <taxon>Actinomycetota</taxon>
        <taxon>Actinomycetes</taxon>
        <taxon>Mycobacteriales</taxon>
        <taxon>Mycobacteriaceae</taxon>
        <taxon>Mycobacterium</taxon>
    </lineage>
</organism>
<evidence type="ECO:0000256" key="3">
    <source>
        <dbReference type="ARBA" id="ARBA00022737"/>
    </source>
</evidence>
<dbReference type="InterPro" id="IPR051159">
    <property type="entry name" value="Hexapeptide_acetyltransf"/>
</dbReference>